<dbReference type="RefSeq" id="WP_022676845.1">
    <property type="nucleotide sequence ID" value="NZ_CP140000.1"/>
</dbReference>
<dbReference type="SUPFAM" id="SSF52833">
    <property type="entry name" value="Thioredoxin-like"/>
    <property type="match status" value="1"/>
</dbReference>
<protein>
    <submittedName>
        <fullName evidence="3">Protein-disulfide isomerase</fullName>
    </submittedName>
</protein>
<evidence type="ECO:0000259" key="2">
    <source>
        <dbReference type="Pfam" id="PF13462"/>
    </source>
</evidence>
<sequence length="251" mass="27143">MTIPNVTTTLRSTARAMALSLAAALATLVANPAQAAPPKKAPAAPAGRNWNQTVVRTARDSFLLGNPNAPVKLVEYISYTCPHCAHFTQEADAQLRLGFIAPGKGSIEVRNFVRDPIDLTVALLTHCVPPAQFWQTHLMFLTRQDDWIGLEMTASPAQRQRWITGPLASRTRAIASDFKFYDMMASRGVSRTAADRCLADEGLANRLAAGTKDAAEKDYVEGTPAFMINGLPLAGTASWAALKPQLEARIN</sequence>
<dbReference type="Gene3D" id="1.10.40.110">
    <property type="match status" value="1"/>
</dbReference>
<dbReference type="Gene3D" id="3.40.30.10">
    <property type="entry name" value="Glutaredoxin"/>
    <property type="match status" value="1"/>
</dbReference>
<feature type="signal peptide" evidence="1">
    <location>
        <begin position="1"/>
        <end position="35"/>
    </location>
</feature>
<keyword evidence="1" id="KW-0732">Signal</keyword>
<dbReference type="Pfam" id="PF13462">
    <property type="entry name" value="Thioredoxin_4"/>
    <property type="match status" value="1"/>
</dbReference>
<feature type="domain" description="Thioredoxin-like fold" evidence="2">
    <location>
        <begin position="60"/>
        <end position="247"/>
    </location>
</feature>
<dbReference type="GO" id="GO:0016853">
    <property type="term" value="F:isomerase activity"/>
    <property type="evidence" value="ECO:0007669"/>
    <property type="project" value="UniProtKB-KW"/>
</dbReference>
<feature type="chain" id="PRO_5046745753" evidence="1">
    <location>
        <begin position="36"/>
        <end position="251"/>
    </location>
</feature>
<reference evidence="3 4" key="1">
    <citation type="submission" date="2023-07" db="EMBL/GenBank/DDBJ databases">
        <title>Sorghum-associated microbial communities from plants grown in Nebraska, USA.</title>
        <authorList>
            <person name="Schachtman D."/>
        </authorList>
    </citation>
    <scope>NUCLEOTIDE SEQUENCE [LARGE SCALE GENOMIC DNA]</scope>
    <source>
        <strain evidence="3 4">DS1027</strain>
    </source>
</reference>
<dbReference type="CDD" id="cd02972">
    <property type="entry name" value="DsbA_family"/>
    <property type="match status" value="1"/>
</dbReference>
<gene>
    <name evidence="3" type="ORF">J2792_002614</name>
</gene>
<comment type="caution">
    <text evidence="3">The sequence shown here is derived from an EMBL/GenBank/DDBJ whole genome shotgun (WGS) entry which is preliminary data.</text>
</comment>
<dbReference type="InterPro" id="IPR012336">
    <property type="entry name" value="Thioredoxin-like_fold"/>
</dbReference>
<proteinExistence type="predicted"/>
<evidence type="ECO:0000256" key="1">
    <source>
        <dbReference type="SAM" id="SignalP"/>
    </source>
</evidence>
<dbReference type="EMBL" id="JAVDRD010000006">
    <property type="protein sequence ID" value="MDR6511738.1"/>
    <property type="molecule type" value="Genomic_DNA"/>
</dbReference>
<name>A0ABU1MNK1_9SPHN</name>
<keyword evidence="3" id="KW-0413">Isomerase</keyword>
<keyword evidence="4" id="KW-1185">Reference proteome</keyword>
<organism evidence="3 4">
    <name type="scientific">Novosphingobium capsulatum</name>
    <dbReference type="NCBI Taxonomy" id="13688"/>
    <lineage>
        <taxon>Bacteria</taxon>
        <taxon>Pseudomonadati</taxon>
        <taxon>Pseudomonadota</taxon>
        <taxon>Alphaproteobacteria</taxon>
        <taxon>Sphingomonadales</taxon>
        <taxon>Sphingomonadaceae</taxon>
        <taxon>Novosphingobium</taxon>
    </lineage>
</organism>
<dbReference type="InterPro" id="IPR036249">
    <property type="entry name" value="Thioredoxin-like_sf"/>
</dbReference>
<evidence type="ECO:0000313" key="4">
    <source>
        <dbReference type="Proteomes" id="UP001184150"/>
    </source>
</evidence>
<dbReference type="Proteomes" id="UP001184150">
    <property type="component" value="Unassembled WGS sequence"/>
</dbReference>
<evidence type="ECO:0000313" key="3">
    <source>
        <dbReference type="EMBL" id="MDR6511738.1"/>
    </source>
</evidence>
<accession>A0ABU1MNK1</accession>